<proteinExistence type="predicted"/>
<keyword evidence="1" id="KW-0808">Transferase</keyword>
<gene>
    <name evidence="1" type="ORF">SAMN05660976_04152</name>
</gene>
<keyword evidence="2" id="KW-1185">Reference proteome</keyword>
<dbReference type="GO" id="GO:0016740">
    <property type="term" value="F:transferase activity"/>
    <property type="evidence" value="ECO:0007669"/>
    <property type="project" value="UniProtKB-KW"/>
</dbReference>
<organism evidence="1 2">
    <name type="scientific">Nonomuraea pusilla</name>
    <dbReference type="NCBI Taxonomy" id="46177"/>
    <lineage>
        <taxon>Bacteria</taxon>
        <taxon>Bacillati</taxon>
        <taxon>Actinomycetota</taxon>
        <taxon>Actinomycetes</taxon>
        <taxon>Streptosporangiales</taxon>
        <taxon>Streptosporangiaceae</taxon>
        <taxon>Nonomuraea</taxon>
    </lineage>
</organism>
<dbReference type="STRING" id="46177.SAMN05660976_04152"/>
<dbReference type="Proteomes" id="UP000198953">
    <property type="component" value="Unassembled WGS sequence"/>
</dbReference>
<dbReference type="SUPFAM" id="SSF53756">
    <property type="entry name" value="UDP-Glycosyltransferase/glycogen phosphorylase"/>
    <property type="match status" value="1"/>
</dbReference>
<dbReference type="Gene3D" id="3.40.50.11190">
    <property type="match status" value="1"/>
</dbReference>
<evidence type="ECO:0000313" key="1">
    <source>
        <dbReference type="EMBL" id="SEM08550.1"/>
    </source>
</evidence>
<accession>A0A1H7VHD4</accession>
<sequence length="380" mass="38365">MEGAVVGARAGAGGDAAAGARVGVRCDVTARGGAGHLVRCVALAEELTGRGVEVLFLGDLSGSAWACAQLTARGLPLLAAPHDPAGLARLAVELRLGAMVLDSYELPPGTGAALRAAGVPVLAIVDGDPLGQSADLYLDQNLDAELTPWPHGGERLAGLRYVLLRDAVLRLGGRARPDAAVSRPARAAVPRPAATAGPAGGLRCRGVAGSGELAGGSRSCAGVARVLCFFGGTDSAGVAPRWAEALRRTGVPFQATVVSPEPFDAPDDVAVVPPTDRLPELMTEADLVVTAAGSAVWELLHLGVPAALTWVAPNQLIGYRALVGRGAAAGLGREPGEAAVGALTRLLADPAARDDLARRGSGLVDGRGRERVADALLALL</sequence>
<dbReference type="Gene3D" id="3.40.50.2000">
    <property type="entry name" value="Glycogen Phosphorylase B"/>
    <property type="match status" value="1"/>
</dbReference>
<dbReference type="AlphaFoldDB" id="A0A1H7VHD4"/>
<protein>
    <submittedName>
        <fullName evidence="1">Spore coat polysaccharide biosynthesis protein SpsG, predicted glycosyltransferase</fullName>
    </submittedName>
</protein>
<dbReference type="EMBL" id="FOBF01000009">
    <property type="protein sequence ID" value="SEM08550.1"/>
    <property type="molecule type" value="Genomic_DNA"/>
</dbReference>
<name>A0A1H7VHD4_9ACTN</name>
<dbReference type="RefSeq" id="WP_218154007.1">
    <property type="nucleotide sequence ID" value="NZ_FOBF01000009.1"/>
</dbReference>
<reference evidence="1 2" key="1">
    <citation type="submission" date="2016-10" db="EMBL/GenBank/DDBJ databases">
        <authorList>
            <person name="de Groot N.N."/>
        </authorList>
    </citation>
    <scope>NUCLEOTIDE SEQUENCE [LARGE SCALE GENOMIC DNA]</scope>
    <source>
        <strain evidence="1 2">DSM 43357</strain>
    </source>
</reference>
<evidence type="ECO:0000313" key="2">
    <source>
        <dbReference type="Proteomes" id="UP000198953"/>
    </source>
</evidence>